<proteinExistence type="predicted"/>
<keyword evidence="2" id="KW-1185">Reference proteome</keyword>
<gene>
    <name evidence="1" type="ORF">NPIL_622671</name>
</gene>
<evidence type="ECO:0000313" key="1">
    <source>
        <dbReference type="EMBL" id="GFS89284.1"/>
    </source>
</evidence>
<sequence length="103" mass="11823">MTGKPICLITRLISSLISRSYNFRTRYFCLMNPDPSRTSALSRSCSNGTIEEKRLDISLFRIIRILFNSRQVTCVDRSHNTNKAGRRLTSLCPKVWLPDLNEG</sequence>
<accession>A0A8X6N212</accession>
<name>A0A8X6N212_NEPPI</name>
<protein>
    <submittedName>
        <fullName evidence="1">Uncharacterized protein</fullName>
    </submittedName>
</protein>
<reference evidence="1" key="1">
    <citation type="submission" date="2020-08" db="EMBL/GenBank/DDBJ databases">
        <title>Multicomponent nature underlies the extraordinary mechanical properties of spider dragline silk.</title>
        <authorList>
            <person name="Kono N."/>
            <person name="Nakamura H."/>
            <person name="Mori M."/>
            <person name="Yoshida Y."/>
            <person name="Ohtoshi R."/>
            <person name="Malay A.D."/>
            <person name="Moran D.A.P."/>
            <person name="Tomita M."/>
            <person name="Numata K."/>
            <person name="Arakawa K."/>
        </authorList>
    </citation>
    <scope>NUCLEOTIDE SEQUENCE</scope>
</reference>
<dbReference type="Proteomes" id="UP000887013">
    <property type="component" value="Unassembled WGS sequence"/>
</dbReference>
<evidence type="ECO:0000313" key="2">
    <source>
        <dbReference type="Proteomes" id="UP000887013"/>
    </source>
</evidence>
<dbReference type="AlphaFoldDB" id="A0A8X6N212"/>
<comment type="caution">
    <text evidence="1">The sequence shown here is derived from an EMBL/GenBank/DDBJ whole genome shotgun (WGS) entry which is preliminary data.</text>
</comment>
<dbReference type="EMBL" id="BMAW01004494">
    <property type="protein sequence ID" value="GFS89284.1"/>
    <property type="molecule type" value="Genomic_DNA"/>
</dbReference>
<organism evidence="1 2">
    <name type="scientific">Nephila pilipes</name>
    <name type="common">Giant wood spider</name>
    <name type="synonym">Nephila maculata</name>
    <dbReference type="NCBI Taxonomy" id="299642"/>
    <lineage>
        <taxon>Eukaryota</taxon>
        <taxon>Metazoa</taxon>
        <taxon>Ecdysozoa</taxon>
        <taxon>Arthropoda</taxon>
        <taxon>Chelicerata</taxon>
        <taxon>Arachnida</taxon>
        <taxon>Araneae</taxon>
        <taxon>Araneomorphae</taxon>
        <taxon>Entelegynae</taxon>
        <taxon>Araneoidea</taxon>
        <taxon>Nephilidae</taxon>
        <taxon>Nephila</taxon>
    </lineage>
</organism>